<feature type="compositionally biased region" description="Basic and acidic residues" evidence="10">
    <location>
        <begin position="1"/>
        <end position="14"/>
    </location>
</feature>
<evidence type="ECO:0000256" key="6">
    <source>
        <dbReference type="ARBA" id="ARBA00022723"/>
    </source>
</evidence>
<comment type="similarity">
    <text evidence="3">Belongs to the prokaryotic molybdopterin-containing oxidoreductase family.</text>
</comment>
<keyword evidence="5" id="KW-0500">Molybdenum</keyword>
<evidence type="ECO:0000256" key="7">
    <source>
        <dbReference type="ARBA" id="ARBA00023002"/>
    </source>
</evidence>
<dbReference type="SUPFAM" id="SSF53706">
    <property type="entry name" value="Formate dehydrogenase/DMSO reductase, domains 1-3"/>
    <property type="match status" value="1"/>
</dbReference>
<keyword evidence="8" id="KW-0408">Iron</keyword>
<evidence type="ECO:0000256" key="3">
    <source>
        <dbReference type="ARBA" id="ARBA00010312"/>
    </source>
</evidence>
<dbReference type="CDD" id="cd02767">
    <property type="entry name" value="MopB_ydeP"/>
    <property type="match status" value="1"/>
</dbReference>
<evidence type="ECO:0000256" key="9">
    <source>
        <dbReference type="ARBA" id="ARBA00023014"/>
    </source>
</evidence>
<gene>
    <name evidence="13" type="ORF">MTX78_04320</name>
</gene>
<dbReference type="InterPro" id="IPR009010">
    <property type="entry name" value="Asp_de-COase-like_dom_sf"/>
</dbReference>
<dbReference type="InterPro" id="IPR037951">
    <property type="entry name" value="MopB_CT_YdeP"/>
</dbReference>
<dbReference type="SUPFAM" id="SSF50692">
    <property type="entry name" value="ADC-like"/>
    <property type="match status" value="1"/>
</dbReference>
<protein>
    <submittedName>
        <fullName evidence="13">FdhF/YdeP family oxidoreductase</fullName>
    </submittedName>
</protein>
<proteinExistence type="inferred from homology"/>
<evidence type="ECO:0000313" key="13">
    <source>
        <dbReference type="EMBL" id="UOG75826.1"/>
    </source>
</evidence>
<dbReference type="InterPro" id="IPR006656">
    <property type="entry name" value="Mopterin_OxRdtase"/>
</dbReference>
<dbReference type="PANTHER" id="PTHR43105:SF4">
    <property type="entry name" value="PROTEIN YDEP"/>
    <property type="match status" value="1"/>
</dbReference>
<feature type="domain" description="Molybdopterin oxidoreductase" evidence="11">
    <location>
        <begin position="186"/>
        <end position="565"/>
    </location>
</feature>
<comment type="cofactor">
    <cofactor evidence="1">
        <name>Mo-bis(molybdopterin guanine dinucleotide)</name>
        <dbReference type="ChEBI" id="CHEBI:60539"/>
    </cofactor>
</comment>
<name>A0ABY4D0H9_9BACT</name>
<dbReference type="CDD" id="cd02787">
    <property type="entry name" value="MopB_CT_ydeP"/>
    <property type="match status" value="1"/>
</dbReference>
<evidence type="ECO:0000256" key="10">
    <source>
        <dbReference type="SAM" id="MobiDB-lite"/>
    </source>
</evidence>
<keyword evidence="7" id="KW-0560">Oxidoreductase</keyword>
<dbReference type="PANTHER" id="PTHR43105">
    <property type="entry name" value="RESPIRATORY NITRATE REDUCTASE"/>
    <property type="match status" value="1"/>
</dbReference>
<accession>A0ABY4D0H9</accession>
<keyword evidence="6" id="KW-0479">Metal-binding</keyword>
<dbReference type="InterPro" id="IPR041953">
    <property type="entry name" value="YdeP_MopB"/>
</dbReference>
<dbReference type="Pfam" id="PF00384">
    <property type="entry name" value="Molybdopterin"/>
    <property type="match status" value="1"/>
</dbReference>
<evidence type="ECO:0000259" key="11">
    <source>
        <dbReference type="Pfam" id="PF00384"/>
    </source>
</evidence>
<evidence type="ECO:0000256" key="5">
    <source>
        <dbReference type="ARBA" id="ARBA00022505"/>
    </source>
</evidence>
<evidence type="ECO:0000259" key="12">
    <source>
        <dbReference type="Pfam" id="PF01568"/>
    </source>
</evidence>
<feature type="region of interest" description="Disordered" evidence="10">
    <location>
        <begin position="1"/>
        <end position="68"/>
    </location>
</feature>
<dbReference type="EMBL" id="CP094669">
    <property type="protein sequence ID" value="UOG75826.1"/>
    <property type="molecule type" value="Genomic_DNA"/>
</dbReference>
<sequence length="851" mass="93258">MEKSPAEDPSKAGKIEQQTANNVPKSGERPDQGTAPTADHWSTSPDRKSLDERPMEAPDTLGAKHKHPILAQPPEEFTGLKLGKPAKVAAGVTAVLKSGAFAFSEDGPVRGTHALLKLNQKDGFDCSSCAWPDPDEHRSVAEFCENGAKATASDAQSDPVGPEFFAKHSLVDLSRMTDRDLNNAGRITHPMVLRPGATHYTPISWPEAFDLVGQELNALPSPHEAIFYTSGKVPNEPAYLYQLFVRQFGTNNLPDCSNMCHESSGAALSNTTGLGKGTVTLNDIYEAEVILIIGQNPGTNHPRMLTALQKAKHNGAKIISINPLLEAGLNHFKNPQDFMNPLKALGTLLGDGTPITDIFLQVRINSDQLVMRGIMKCLLEAEALNPGQVLDHSFIQEYTTGYDALVHNLDLTEWADIEEASGLKKVQIQEAANLIARHKKIITCWAMGLTQQKNGVYTIQEVVNMHFLKGAVGIAGAGLCPVRGHSNVQGDRTMGIWERPSTEFLDALAKEFSFEPPREFGWDTVEAVKALYESKVKVFIALGGNMLSACSDTEFVAEGMRKLRLSVHITTKLNRSHLVNGEMALLLPCKSRVDIDVQKSGQQFMTCENSMGVVSMSKGVLEPISDQMLSEVAIVCGMAIATLGDRSTVDWVGCTENYDLVREYVARTIPGFEEFNTKVRHPGGFYLPNGPRERNFTTENGKANFTATPFEQHVLESDQLVMMTIRSHDQFNTTVYDYNDRYRGIYGERRIILLNPEDMADRGIKGKGLVNITSHFEGQQRHAEKFIAIPYDIPKGNCAMYFPEGNVLVPIGSVAYKSNTPTSKFVIVTVAPVEAPVGNRISTPDRVAVPA</sequence>
<evidence type="ECO:0000256" key="2">
    <source>
        <dbReference type="ARBA" id="ARBA00001966"/>
    </source>
</evidence>
<evidence type="ECO:0000313" key="14">
    <source>
        <dbReference type="Proteomes" id="UP000831113"/>
    </source>
</evidence>
<keyword evidence="4" id="KW-0004">4Fe-4S</keyword>
<dbReference type="InterPro" id="IPR050123">
    <property type="entry name" value="Prok_molybdopt-oxidoreductase"/>
</dbReference>
<organism evidence="13 14">
    <name type="scientific">Hymenobacter tibetensis</name>
    <dbReference type="NCBI Taxonomy" id="497967"/>
    <lineage>
        <taxon>Bacteria</taxon>
        <taxon>Pseudomonadati</taxon>
        <taxon>Bacteroidota</taxon>
        <taxon>Cytophagia</taxon>
        <taxon>Cytophagales</taxon>
        <taxon>Hymenobacteraceae</taxon>
        <taxon>Hymenobacter</taxon>
    </lineage>
</organism>
<dbReference type="PIRSF" id="PIRSF000144">
    <property type="entry name" value="CbbBc"/>
    <property type="match status" value="1"/>
</dbReference>
<dbReference type="InterPro" id="IPR006657">
    <property type="entry name" value="MoPterin_dinucl-bd_dom"/>
</dbReference>
<reference evidence="13 14" key="1">
    <citation type="submission" date="2022-03" db="EMBL/GenBank/DDBJ databases">
        <title>Hymenobactersp. isolated from the air.</title>
        <authorList>
            <person name="Won M."/>
            <person name="Kwon S.-W."/>
        </authorList>
    </citation>
    <scope>NUCLEOTIDE SEQUENCE [LARGE SCALE GENOMIC DNA]</scope>
    <source>
        <strain evidence="13 14">KACC 21982</strain>
    </source>
</reference>
<dbReference type="Gene3D" id="3.40.228.10">
    <property type="entry name" value="Dimethylsulfoxide Reductase, domain 2"/>
    <property type="match status" value="1"/>
</dbReference>
<evidence type="ECO:0000256" key="8">
    <source>
        <dbReference type="ARBA" id="ARBA00023004"/>
    </source>
</evidence>
<feature type="domain" description="Molybdopterin dinucleotide-binding" evidence="12">
    <location>
        <begin position="720"/>
        <end position="806"/>
    </location>
</feature>
<dbReference type="InterPro" id="IPR010046">
    <property type="entry name" value="Mopterin_OxRdtse_a_bac"/>
</dbReference>
<dbReference type="NCBIfam" id="TIGR01701">
    <property type="entry name" value="Fdhalpha-like"/>
    <property type="match status" value="1"/>
</dbReference>
<evidence type="ECO:0000256" key="1">
    <source>
        <dbReference type="ARBA" id="ARBA00001942"/>
    </source>
</evidence>
<dbReference type="RefSeq" id="WP_243800230.1">
    <property type="nucleotide sequence ID" value="NZ_CP094669.1"/>
</dbReference>
<evidence type="ECO:0000256" key="4">
    <source>
        <dbReference type="ARBA" id="ARBA00022485"/>
    </source>
</evidence>
<dbReference type="Proteomes" id="UP000831113">
    <property type="component" value="Chromosome"/>
</dbReference>
<dbReference type="Gene3D" id="2.40.40.20">
    <property type="match status" value="1"/>
</dbReference>
<keyword evidence="14" id="KW-1185">Reference proteome</keyword>
<dbReference type="Pfam" id="PF01568">
    <property type="entry name" value="Molydop_binding"/>
    <property type="match status" value="1"/>
</dbReference>
<feature type="compositionally biased region" description="Basic and acidic residues" evidence="10">
    <location>
        <begin position="45"/>
        <end position="56"/>
    </location>
</feature>
<dbReference type="Gene3D" id="3.40.50.740">
    <property type="match status" value="1"/>
</dbReference>
<comment type="cofactor">
    <cofactor evidence="2">
        <name>[4Fe-4S] cluster</name>
        <dbReference type="ChEBI" id="CHEBI:49883"/>
    </cofactor>
</comment>
<keyword evidence="9" id="KW-0411">Iron-sulfur</keyword>